<dbReference type="Gene3D" id="1.10.10.10">
    <property type="entry name" value="Winged helix-like DNA-binding domain superfamily/Winged helix DNA-binding domain"/>
    <property type="match status" value="1"/>
</dbReference>
<dbReference type="InterPro" id="IPR013249">
    <property type="entry name" value="RNA_pol_sigma70_r4_t2"/>
</dbReference>
<dbReference type="InterPro" id="IPR039425">
    <property type="entry name" value="RNA_pol_sigma-70-like"/>
</dbReference>
<dbReference type="Pfam" id="PF04542">
    <property type="entry name" value="Sigma70_r2"/>
    <property type="match status" value="1"/>
</dbReference>
<dbReference type="InterPro" id="IPR013324">
    <property type="entry name" value="RNA_pol_sigma_r3/r4-like"/>
</dbReference>
<reference evidence="8" key="1">
    <citation type="submission" date="2021-01" db="EMBL/GenBank/DDBJ databases">
        <title>Whole genome shotgun sequence of Virgisporangium aurantiacum NBRC 16421.</title>
        <authorList>
            <person name="Komaki H."/>
            <person name="Tamura T."/>
        </authorList>
    </citation>
    <scope>NUCLEOTIDE SEQUENCE</scope>
    <source>
        <strain evidence="8">NBRC 16421</strain>
    </source>
</reference>
<sequence>MKDFEVFYRTEFVPLVSFLNLFGFPMPEAEDVAQEAMIAMVRHWGTIEHPRAYARRIAVRAGLRNRQRDLERERQLVVGALDRTSASVPYEKTVEDDHWVRRVLEWLPPQQRQVMALTIDGFTPAEISNILTMPANTVRSNLRHARSTLQRALHHERIRERLI</sequence>
<dbReference type="NCBIfam" id="TIGR02937">
    <property type="entry name" value="sigma70-ECF"/>
    <property type="match status" value="1"/>
</dbReference>
<dbReference type="Gene3D" id="1.10.1740.10">
    <property type="match status" value="1"/>
</dbReference>
<dbReference type="GO" id="GO:0006352">
    <property type="term" value="P:DNA-templated transcription initiation"/>
    <property type="evidence" value="ECO:0007669"/>
    <property type="project" value="InterPro"/>
</dbReference>
<comment type="similarity">
    <text evidence="1">Belongs to the sigma-70 factor family. ECF subfamily.</text>
</comment>
<dbReference type="PANTHER" id="PTHR43133">
    <property type="entry name" value="RNA POLYMERASE ECF-TYPE SIGMA FACTO"/>
    <property type="match status" value="1"/>
</dbReference>
<keyword evidence="9" id="KW-1185">Reference proteome</keyword>
<dbReference type="InterPro" id="IPR013325">
    <property type="entry name" value="RNA_pol_sigma_r2"/>
</dbReference>
<evidence type="ECO:0000256" key="4">
    <source>
        <dbReference type="ARBA" id="ARBA00023125"/>
    </source>
</evidence>
<dbReference type="SUPFAM" id="SSF88946">
    <property type="entry name" value="Sigma2 domain of RNA polymerase sigma factors"/>
    <property type="match status" value="1"/>
</dbReference>
<keyword evidence="5" id="KW-0804">Transcription</keyword>
<dbReference type="EMBL" id="BOPG01000127">
    <property type="protein sequence ID" value="GIJ64749.1"/>
    <property type="molecule type" value="Genomic_DNA"/>
</dbReference>
<keyword evidence="2" id="KW-0805">Transcription regulation</keyword>
<dbReference type="AlphaFoldDB" id="A0A8J4E7W7"/>
<accession>A0A8J4E7W7</accession>
<evidence type="ECO:0000256" key="1">
    <source>
        <dbReference type="ARBA" id="ARBA00010641"/>
    </source>
</evidence>
<dbReference type="InterPro" id="IPR007627">
    <property type="entry name" value="RNA_pol_sigma70_r2"/>
</dbReference>
<evidence type="ECO:0000256" key="2">
    <source>
        <dbReference type="ARBA" id="ARBA00023015"/>
    </source>
</evidence>
<evidence type="ECO:0000313" key="8">
    <source>
        <dbReference type="EMBL" id="GIJ64749.1"/>
    </source>
</evidence>
<comment type="caution">
    <text evidence="8">The sequence shown here is derived from an EMBL/GenBank/DDBJ whole genome shotgun (WGS) entry which is preliminary data.</text>
</comment>
<dbReference type="GO" id="GO:0003677">
    <property type="term" value="F:DNA binding"/>
    <property type="evidence" value="ECO:0007669"/>
    <property type="project" value="UniProtKB-KW"/>
</dbReference>
<evidence type="ECO:0000256" key="5">
    <source>
        <dbReference type="ARBA" id="ARBA00023163"/>
    </source>
</evidence>
<dbReference type="GO" id="GO:0016987">
    <property type="term" value="F:sigma factor activity"/>
    <property type="evidence" value="ECO:0007669"/>
    <property type="project" value="UniProtKB-KW"/>
</dbReference>
<evidence type="ECO:0000259" key="7">
    <source>
        <dbReference type="Pfam" id="PF08281"/>
    </source>
</evidence>
<name>A0A8J4E7W7_9ACTN</name>
<organism evidence="8 9">
    <name type="scientific">Virgisporangium aurantiacum</name>
    <dbReference type="NCBI Taxonomy" id="175570"/>
    <lineage>
        <taxon>Bacteria</taxon>
        <taxon>Bacillati</taxon>
        <taxon>Actinomycetota</taxon>
        <taxon>Actinomycetes</taxon>
        <taxon>Micromonosporales</taxon>
        <taxon>Micromonosporaceae</taxon>
        <taxon>Virgisporangium</taxon>
    </lineage>
</organism>
<keyword evidence="4" id="KW-0238">DNA-binding</keyword>
<dbReference type="SUPFAM" id="SSF88659">
    <property type="entry name" value="Sigma3 and sigma4 domains of RNA polymerase sigma factors"/>
    <property type="match status" value="1"/>
</dbReference>
<keyword evidence="3" id="KW-0731">Sigma factor</keyword>
<dbReference type="RefSeq" id="WP_204014113.1">
    <property type="nucleotide sequence ID" value="NZ_BOPG01000127.1"/>
</dbReference>
<evidence type="ECO:0000313" key="9">
    <source>
        <dbReference type="Proteomes" id="UP000612585"/>
    </source>
</evidence>
<proteinExistence type="inferred from homology"/>
<evidence type="ECO:0000259" key="6">
    <source>
        <dbReference type="Pfam" id="PF04542"/>
    </source>
</evidence>
<dbReference type="InterPro" id="IPR014284">
    <property type="entry name" value="RNA_pol_sigma-70_dom"/>
</dbReference>
<evidence type="ECO:0000256" key="3">
    <source>
        <dbReference type="ARBA" id="ARBA00023082"/>
    </source>
</evidence>
<protein>
    <submittedName>
        <fullName evidence="8">RNA polymerase sigma factor</fullName>
    </submittedName>
</protein>
<dbReference type="Proteomes" id="UP000612585">
    <property type="component" value="Unassembled WGS sequence"/>
</dbReference>
<gene>
    <name evidence="8" type="primary">rpoE_62</name>
    <name evidence="8" type="ORF">Vau01_122650</name>
</gene>
<feature type="domain" description="RNA polymerase sigma factor 70 region 4 type 2" evidence="7">
    <location>
        <begin position="99"/>
        <end position="149"/>
    </location>
</feature>
<feature type="domain" description="RNA polymerase sigma-70 region 2" evidence="6">
    <location>
        <begin position="28"/>
        <end position="65"/>
    </location>
</feature>
<dbReference type="Pfam" id="PF08281">
    <property type="entry name" value="Sigma70_r4_2"/>
    <property type="match status" value="1"/>
</dbReference>
<dbReference type="InterPro" id="IPR036388">
    <property type="entry name" value="WH-like_DNA-bd_sf"/>
</dbReference>
<dbReference type="PANTHER" id="PTHR43133:SF8">
    <property type="entry name" value="RNA POLYMERASE SIGMA FACTOR HI_1459-RELATED"/>
    <property type="match status" value="1"/>
</dbReference>